<dbReference type="EMBL" id="JAJJMB010016246">
    <property type="protein sequence ID" value="KAI3848373.1"/>
    <property type="molecule type" value="Genomic_DNA"/>
</dbReference>
<evidence type="ECO:0000313" key="3">
    <source>
        <dbReference type="Proteomes" id="UP001202328"/>
    </source>
</evidence>
<accession>A0AAD4RZW2</accession>
<evidence type="ECO:0000313" key="2">
    <source>
        <dbReference type="EMBL" id="KAI3848373.1"/>
    </source>
</evidence>
<protein>
    <submittedName>
        <fullName evidence="2">Uncharacterized protein</fullName>
    </submittedName>
</protein>
<proteinExistence type="predicted"/>
<reference evidence="2" key="1">
    <citation type="submission" date="2022-04" db="EMBL/GenBank/DDBJ databases">
        <title>A functionally conserved STORR gene fusion in Papaver species that diverged 16.8 million years ago.</title>
        <authorList>
            <person name="Catania T."/>
        </authorList>
    </citation>
    <scope>NUCLEOTIDE SEQUENCE</scope>
    <source>
        <strain evidence="2">S-188037</strain>
    </source>
</reference>
<feature type="region of interest" description="Disordered" evidence="1">
    <location>
        <begin position="76"/>
        <end position="96"/>
    </location>
</feature>
<keyword evidence="3" id="KW-1185">Reference proteome</keyword>
<name>A0AAD4RZW2_9MAGN</name>
<comment type="caution">
    <text evidence="2">The sequence shown here is derived from an EMBL/GenBank/DDBJ whole genome shotgun (WGS) entry which is preliminary data.</text>
</comment>
<organism evidence="2 3">
    <name type="scientific">Papaver atlanticum</name>
    <dbReference type="NCBI Taxonomy" id="357466"/>
    <lineage>
        <taxon>Eukaryota</taxon>
        <taxon>Viridiplantae</taxon>
        <taxon>Streptophyta</taxon>
        <taxon>Embryophyta</taxon>
        <taxon>Tracheophyta</taxon>
        <taxon>Spermatophyta</taxon>
        <taxon>Magnoliopsida</taxon>
        <taxon>Ranunculales</taxon>
        <taxon>Papaveraceae</taxon>
        <taxon>Papaveroideae</taxon>
        <taxon>Papaver</taxon>
    </lineage>
</organism>
<sequence>MSRGHFSKMDLSVLSTQIKTLWVHLDDENEGFCKIPTNKGNTEPPVLDFQKSGSLSRLFNRLVNLVTVSPASAGKEVLTEEKDEGNYSDEDEEESVYEGYFTEYSDEDEESVNEGCISDKFPYLLEPGALSEQPLLIVLLGENKIHFVLA</sequence>
<gene>
    <name evidence="2" type="ORF">MKW98_005753</name>
</gene>
<dbReference type="AlphaFoldDB" id="A0AAD4RZW2"/>
<dbReference type="Proteomes" id="UP001202328">
    <property type="component" value="Unassembled WGS sequence"/>
</dbReference>
<evidence type="ECO:0000256" key="1">
    <source>
        <dbReference type="SAM" id="MobiDB-lite"/>
    </source>
</evidence>
<feature type="compositionally biased region" description="Acidic residues" evidence="1">
    <location>
        <begin position="81"/>
        <end position="96"/>
    </location>
</feature>